<dbReference type="EMBL" id="JADGIK010000001">
    <property type="protein sequence ID" value="MBF0596313.1"/>
    <property type="molecule type" value="Genomic_DNA"/>
</dbReference>
<dbReference type="AlphaFoldDB" id="A0A8J7FVM8"/>
<comment type="caution">
    <text evidence="1">The sequence shown here is derived from an EMBL/GenBank/DDBJ whole genome shotgun (WGS) entry which is preliminary data.</text>
</comment>
<gene>
    <name evidence="1" type="ORF">IM532_02340</name>
</gene>
<dbReference type="RefSeq" id="WP_194181837.1">
    <property type="nucleotide sequence ID" value="NZ_JADGIK010000001.1"/>
</dbReference>
<evidence type="ECO:0000313" key="1">
    <source>
        <dbReference type="EMBL" id="MBF0596313.1"/>
    </source>
</evidence>
<keyword evidence="2" id="KW-1185">Reference proteome</keyword>
<proteinExistence type="predicted"/>
<organism evidence="1 2">
    <name type="scientific">Faecalibacter rhinopitheci</name>
    <dbReference type="NCBI Taxonomy" id="2779678"/>
    <lineage>
        <taxon>Bacteria</taxon>
        <taxon>Pseudomonadati</taxon>
        <taxon>Bacteroidota</taxon>
        <taxon>Flavobacteriia</taxon>
        <taxon>Flavobacteriales</taxon>
        <taxon>Weeksellaceae</taxon>
        <taxon>Faecalibacter</taxon>
    </lineage>
</organism>
<reference evidence="1" key="1">
    <citation type="submission" date="2020-10" db="EMBL/GenBank/DDBJ databases">
        <authorList>
            <person name="Lu T."/>
            <person name="Wang Q."/>
            <person name="Han X."/>
        </authorList>
    </citation>
    <scope>NUCLEOTIDE SEQUENCE</scope>
    <source>
        <strain evidence="1">WQ 117</strain>
    </source>
</reference>
<sequence length="227" mass="26603">MKKFICTLTAILCLTPLLKAQNSDLRNWGVLNLNQKISDRFSLSSDYQYRTFEDIDQLNQLLLRGGIGYHLTENNNTILLGYAYVLTRVPAGEDDYRSFGENRLYQQFNTKHAIQRVGLNHRFRFEERLMNDDIFFRFRYQLTATIPLNKLTLQQDAWYLKASNELFLNAIKQNNFDRNRLHLMVGYVISPKLTIETGYMKQHIQHAQTHHFQLGITVSNPIAKKPS</sequence>
<dbReference type="InterPro" id="IPR019619">
    <property type="entry name" value="DUF2490"/>
</dbReference>
<dbReference type="Pfam" id="PF10677">
    <property type="entry name" value="DUF2490"/>
    <property type="match status" value="1"/>
</dbReference>
<name>A0A8J7FVM8_9FLAO</name>
<evidence type="ECO:0000313" key="2">
    <source>
        <dbReference type="Proteomes" id="UP000608754"/>
    </source>
</evidence>
<protein>
    <submittedName>
        <fullName evidence="1">DUF2490 domain-containing protein</fullName>
    </submittedName>
</protein>
<dbReference type="Proteomes" id="UP000608754">
    <property type="component" value="Unassembled WGS sequence"/>
</dbReference>
<accession>A0A8J7FVM8</accession>